<evidence type="ECO:0000313" key="4">
    <source>
        <dbReference type="Proteomes" id="UP000030960"/>
    </source>
</evidence>
<organism evidence="3 4">
    <name type="scientific">Mameliella alba</name>
    <dbReference type="NCBI Taxonomy" id="561184"/>
    <lineage>
        <taxon>Bacteria</taxon>
        <taxon>Pseudomonadati</taxon>
        <taxon>Pseudomonadota</taxon>
        <taxon>Alphaproteobacteria</taxon>
        <taxon>Rhodobacterales</taxon>
        <taxon>Roseobacteraceae</taxon>
        <taxon>Mameliella</taxon>
    </lineage>
</organism>
<dbReference type="STRING" id="561184.SAMN05216376_105311"/>
<feature type="chain" id="PRO_5002099180" evidence="2">
    <location>
        <begin position="27"/>
        <end position="239"/>
    </location>
</feature>
<sequence>MRGLRRILARTALVVAGGLTCSPVLADRVELIVARDDRSVEIFMGMPVLTAVDTFGLDAGMLIGPDGRVPFESLQEGTWQIADALWERVEARIAGQTATFEGMSLMVHPLNQPLPFVTPLNGLTAISVCGVPAPEAPRGLRDLYLYAGFVAYPDDPGAPITLRLPNPKGLDLMVREHGFGGPLRDRHVHLSPGKPLELAVPRGPVAVPVAVMVVVMVAVSGLFLAFAAGRSRWSVRASA</sequence>
<dbReference type="Proteomes" id="UP000030960">
    <property type="component" value="Unassembled WGS sequence"/>
</dbReference>
<protein>
    <submittedName>
        <fullName evidence="3">Uncharacterized protein</fullName>
    </submittedName>
</protein>
<keyword evidence="2" id="KW-0732">Signal</keyword>
<proteinExistence type="predicted"/>
<dbReference type="EMBL" id="JSUQ01000003">
    <property type="protein sequence ID" value="KHQ54544.1"/>
    <property type="molecule type" value="Genomic_DNA"/>
</dbReference>
<keyword evidence="4" id="KW-1185">Reference proteome</keyword>
<comment type="caution">
    <text evidence="3">The sequence shown here is derived from an EMBL/GenBank/DDBJ whole genome shotgun (WGS) entry which is preliminary data.</text>
</comment>
<reference evidence="3 4" key="1">
    <citation type="submission" date="2014-10" db="EMBL/GenBank/DDBJ databases">
        <title>Genome sequence of Ponticoccus sp. strain UMTAT08 isolated from clonal culture of toxic dinoflagellate Alexandrium tamiyavanichii.</title>
        <authorList>
            <person name="Gan H.Y."/>
            <person name="Muhd D.-D."/>
            <person name="Mohd Noor M.E."/>
            <person name="Yeong Y.S."/>
            <person name="Usup G."/>
        </authorList>
    </citation>
    <scope>NUCLEOTIDE SEQUENCE [LARGE SCALE GENOMIC DNA]</scope>
    <source>
        <strain evidence="3 4">UMTAT08</strain>
    </source>
</reference>
<accession>A0A0B3SVT4</accession>
<keyword evidence="1" id="KW-0472">Membrane</keyword>
<keyword evidence="1" id="KW-0812">Transmembrane</keyword>
<gene>
    <name evidence="3" type="ORF">OA50_01140</name>
</gene>
<feature type="transmembrane region" description="Helical" evidence="1">
    <location>
        <begin position="205"/>
        <end position="228"/>
    </location>
</feature>
<evidence type="ECO:0000256" key="1">
    <source>
        <dbReference type="SAM" id="Phobius"/>
    </source>
</evidence>
<evidence type="ECO:0000256" key="2">
    <source>
        <dbReference type="SAM" id="SignalP"/>
    </source>
</evidence>
<dbReference type="AlphaFoldDB" id="A0A0B3SVT4"/>
<feature type="signal peptide" evidence="2">
    <location>
        <begin position="1"/>
        <end position="26"/>
    </location>
</feature>
<keyword evidence="1" id="KW-1133">Transmembrane helix</keyword>
<evidence type="ECO:0000313" key="3">
    <source>
        <dbReference type="EMBL" id="KHQ54544.1"/>
    </source>
</evidence>
<name>A0A0B3SVT4_9RHOB</name>